<accession>A0A2B7XDS8</accession>
<sequence>MTIPASNHDGLGWRQELFGLIPYWTKEPDSVVIDSLARKHLNLGEDALARCKVQFHAQGAFNKLYRVDTGFLMRVPLPAPQDRQRGCDDGVGFEWMLMELVHGQPLHKHWKLPWTVKEGLVKKLALYQAKLFEERFQGIRSIYQTSGKGPNEPNLDTSQPSSEPSNIYPFALGRLVSHVFFWGDHLTHNVPSGPFRNSHDWLHARLTLALTDQERILQNPSADEDDIEDAENARDIARSF</sequence>
<dbReference type="AlphaFoldDB" id="A0A2B7XDS8"/>
<feature type="compositionally biased region" description="Basic and acidic residues" evidence="1">
    <location>
        <begin position="231"/>
        <end position="240"/>
    </location>
</feature>
<evidence type="ECO:0008006" key="4">
    <source>
        <dbReference type="Google" id="ProtNLM"/>
    </source>
</evidence>
<dbReference type="InterPro" id="IPR051678">
    <property type="entry name" value="AGP_Transferase"/>
</dbReference>
<protein>
    <recommendedName>
        <fullName evidence="4">Aminoglycoside phosphotransferase domain-containing protein</fullName>
    </recommendedName>
</protein>
<feature type="region of interest" description="Disordered" evidence="1">
    <location>
        <begin position="217"/>
        <end position="240"/>
    </location>
</feature>
<comment type="caution">
    <text evidence="2">The sequence shown here is derived from an EMBL/GenBank/DDBJ whole genome shotgun (WGS) entry which is preliminary data.</text>
</comment>
<dbReference type="PANTHER" id="PTHR21310:SF13">
    <property type="entry name" value="AMINOGLYCOSIDE PHOSPHOTRANSFERASE DOMAIN-CONTAINING PROTEIN"/>
    <property type="match status" value="1"/>
</dbReference>
<dbReference type="PANTHER" id="PTHR21310">
    <property type="entry name" value="AMINOGLYCOSIDE PHOSPHOTRANSFERASE-RELATED-RELATED"/>
    <property type="match status" value="1"/>
</dbReference>
<organism evidence="2 3">
    <name type="scientific">Helicocarpus griseus UAMH5409</name>
    <dbReference type="NCBI Taxonomy" id="1447875"/>
    <lineage>
        <taxon>Eukaryota</taxon>
        <taxon>Fungi</taxon>
        <taxon>Dikarya</taxon>
        <taxon>Ascomycota</taxon>
        <taxon>Pezizomycotina</taxon>
        <taxon>Eurotiomycetes</taxon>
        <taxon>Eurotiomycetidae</taxon>
        <taxon>Onygenales</taxon>
        <taxon>Ajellomycetaceae</taxon>
        <taxon>Helicocarpus</taxon>
    </lineage>
</organism>
<reference evidence="2 3" key="1">
    <citation type="submission" date="2017-10" db="EMBL/GenBank/DDBJ databases">
        <title>Comparative genomics in systemic dimorphic fungi from Ajellomycetaceae.</title>
        <authorList>
            <person name="Munoz J.F."/>
            <person name="Mcewen J.G."/>
            <person name="Clay O.K."/>
            <person name="Cuomo C.A."/>
        </authorList>
    </citation>
    <scope>NUCLEOTIDE SEQUENCE [LARGE SCALE GENOMIC DNA]</scope>
    <source>
        <strain evidence="2 3">UAMH5409</strain>
    </source>
</reference>
<dbReference type="Proteomes" id="UP000223968">
    <property type="component" value="Unassembled WGS sequence"/>
</dbReference>
<dbReference type="OrthoDB" id="428260at2759"/>
<feature type="region of interest" description="Disordered" evidence="1">
    <location>
        <begin position="143"/>
        <end position="163"/>
    </location>
</feature>
<keyword evidence="3" id="KW-1185">Reference proteome</keyword>
<name>A0A2B7XDS8_9EURO</name>
<dbReference type="EMBL" id="PDNB01000113">
    <property type="protein sequence ID" value="PGH06921.1"/>
    <property type="molecule type" value="Genomic_DNA"/>
</dbReference>
<dbReference type="STRING" id="1447875.A0A2B7XDS8"/>
<evidence type="ECO:0000313" key="3">
    <source>
        <dbReference type="Proteomes" id="UP000223968"/>
    </source>
</evidence>
<evidence type="ECO:0000256" key="1">
    <source>
        <dbReference type="SAM" id="MobiDB-lite"/>
    </source>
</evidence>
<proteinExistence type="predicted"/>
<gene>
    <name evidence="2" type="ORF">AJ79_06394</name>
</gene>
<evidence type="ECO:0000313" key="2">
    <source>
        <dbReference type="EMBL" id="PGH06921.1"/>
    </source>
</evidence>